<organism evidence="1 2">
    <name type="scientific">Streptococcus canis FSL Z3-227</name>
    <dbReference type="NCBI Taxonomy" id="482234"/>
    <lineage>
        <taxon>Bacteria</taxon>
        <taxon>Bacillati</taxon>
        <taxon>Bacillota</taxon>
        <taxon>Bacilli</taxon>
        <taxon>Lactobacillales</taxon>
        <taxon>Streptococcaceae</taxon>
        <taxon>Streptococcus</taxon>
    </lineage>
</organism>
<reference evidence="1 2" key="1">
    <citation type="journal article" date="2012" name="PLoS ONE">
        <title>Gene Repertoire Evolution of Streptococcus pyogenes Inferred from Phylogenomic Analysis with Streptococcus canis and Streptococcus dysgalactiae.</title>
        <authorList>
            <person name="Lefebure T."/>
            <person name="Richards V.P."/>
            <person name="Lang P."/>
            <person name="Pavinski-Bitar P."/>
            <person name="Stanhope M.J."/>
        </authorList>
    </citation>
    <scope>NUCLEOTIDE SEQUENCE [LARGE SCALE GENOMIC DNA]</scope>
    <source>
        <strain evidence="1 2">FSL Z3-227</strain>
    </source>
</reference>
<dbReference type="AlphaFoldDB" id="A0AAV3FS43"/>
<dbReference type="EMBL" id="AIDX01000001">
    <property type="protein sequence ID" value="EIQ81227.1"/>
    <property type="molecule type" value="Genomic_DNA"/>
</dbReference>
<evidence type="ECO:0000313" key="1">
    <source>
        <dbReference type="EMBL" id="EIQ81227.1"/>
    </source>
</evidence>
<dbReference type="Proteomes" id="UP000004423">
    <property type="component" value="Unassembled WGS sequence"/>
</dbReference>
<protein>
    <submittedName>
        <fullName evidence="1">Uncharacterized protein</fullName>
    </submittedName>
</protein>
<accession>A0AAV3FS43</accession>
<comment type="caution">
    <text evidence="1">The sequence shown here is derived from an EMBL/GenBank/DDBJ whole genome shotgun (WGS) entry which is preliminary data.</text>
</comment>
<sequence length="47" mass="5167">MEQPPTASTPQVLLAGLEESSPKEVMAGAEKPFLKKLRKNLLFLSQI</sequence>
<gene>
    <name evidence="1" type="ORF">SCAZ3_02335</name>
</gene>
<name>A0AAV3FS43_STRCB</name>
<evidence type="ECO:0000313" key="2">
    <source>
        <dbReference type="Proteomes" id="UP000004423"/>
    </source>
</evidence>
<proteinExistence type="predicted"/>